<accession>A0ABW1ZFD4</accession>
<dbReference type="PANTHER" id="PTHR45228">
    <property type="entry name" value="CYCLIC DI-GMP PHOSPHODIESTERASE TM_0186-RELATED"/>
    <property type="match status" value="1"/>
</dbReference>
<dbReference type="InterPro" id="IPR037522">
    <property type="entry name" value="HD_GYP_dom"/>
</dbReference>
<dbReference type="PROSITE" id="PS51832">
    <property type="entry name" value="HD_GYP"/>
    <property type="match status" value="1"/>
</dbReference>
<protein>
    <submittedName>
        <fullName evidence="2">Tetratricopeptide repeat protein</fullName>
    </submittedName>
</protein>
<evidence type="ECO:0000313" key="3">
    <source>
        <dbReference type="Proteomes" id="UP001596317"/>
    </source>
</evidence>
<comment type="caution">
    <text evidence="2">The sequence shown here is derived from an EMBL/GenBank/DDBJ whole genome shotgun (WGS) entry which is preliminary data.</text>
</comment>
<dbReference type="PANTHER" id="PTHR45228:SF8">
    <property type="entry name" value="TWO-COMPONENT RESPONSE REGULATOR-RELATED"/>
    <property type="match status" value="1"/>
</dbReference>
<organism evidence="2 3">
    <name type="scientific">Deinococcus multiflagellatus</name>
    <dbReference type="NCBI Taxonomy" id="1656887"/>
    <lineage>
        <taxon>Bacteria</taxon>
        <taxon>Thermotogati</taxon>
        <taxon>Deinococcota</taxon>
        <taxon>Deinococci</taxon>
        <taxon>Deinococcales</taxon>
        <taxon>Deinococcaceae</taxon>
        <taxon>Deinococcus</taxon>
    </lineage>
</organism>
<dbReference type="CDD" id="cd00077">
    <property type="entry name" value="HDc"/>
    <property type="match status" value="1"/>
</dbReference>
<dbReference type="RefSeq" id="WP_380054150.1">
    <property type="nucleotide sequence ID" value="NZ_JBHSWB010000001.1"/>
</dbReference>
<dbReference type="InterPro" id="IPR003607">
    <property type="entry name" value="HD/PDEase_dom"/>
</dbReference>
<sequence length="580" mass="62766">MAAQTSDSAASRTPHPVEALLDTNPAGALALLEELDPGAAPAGQRLLWRGRALHATGDLPGALQSLQAAAETLDAQAHPSALAEALLLLGRIQLARGDLDGAHAALRRAHDLAAQGLPDQQATALNQLAAVSHHRGEAAQALKYLHQALEIRVQRGDVTGQVHCLTNIGTQESWLGQYKEALEHLNQAYGLARTLPDDPALVAPILNNLAQVHHMNGDHRLAYEVMGAAYQATAAGHNPQHKAISALNLGAFALEVSELEAARQHLDLALEHSRALGFRMGELNALDSLGILYERTGAAQAAQDAFGAALALALEIGLVQGQVEARLHLGRLHLRAGRLDEAEAHLAEAERLAVQAELPKEHGDAAEALMEVYEGRGDPARALAYAHTLRGLERQRFDSERERQTRQLAILFEVERAHQETRLYQMRTTLAQEAREAAERQVEERTAELARAQHEVVTRLAMAAEYRDDTTGDHTRRVGRAAARIAQALGWPPAQASMLGIAARLHDVGKIGIPDRILLKKGHLTPAEYRQMQQHTLIGGRILSGGSQRCCAWPRRLRARTMNAGTAAAIPWACAARPFR</sequence>
<gene>
    <name evidence="2" type="ORF">ACFP90_03460</name>
</gene>
<dbReference type="SUPFAM" id="SSF109604">
    <property type="entry name" value="HD-domain/PDEase-like"/>
    <property type="match status" value="1"/>
</dbReference>
<evidence type="ECO:0000313" key="2">
    <source>
        <dbReference type="EMBL" id="MFC6659531.1"/>
    </source>
</evidence>
<dbReference type="Gene3D" id="1.10.3210.10">
    <property type="entry name" value="Hypothetical protein af1432"/>
    <property type="match status" value="1"/>
</dbReference>
<name>A0ABW1ZFD4_9DEIO</name>
<dbReference type="SMART" id="SM00028">
    <property type="entry name" value="TPR"/>
    <property type="match status" value="6"/>
</dbReference>
<dbReference type="InterPro" id="IPR052020">
    <property type="entry name" value="Cyclic_di-GMP/3'3'-cGAMP_PDE"/>
</dbReference>
<proteinExistence type="predicted"/>
<dbReference type="SUPFAM" id="SSF48452">
    <property type="entry name" value="TPR-like"/>
    <property type="match status" value="2"/>
</dbReference>
<keyword evidence="3" id="KW-1185">Reference proteome</keyword>
<dbReference type="Proteomes" id="UP001596317">
    <property type="component" value="Unassembled WGS sequence"/>
</dbReference>
<dbReference type="Pfam" id="PF13424">
    <property type="entry name" value="TPR_12"/>
    <property type="match status" value="1"/>
</dbReference>
<dbReference type="InterPro" id="IPR019734">
    <property type="entry name" value="TPR_rpt"/>
</dbReference>
<dbReference type="EMBL" id="JBHSWB010000001">
    <property type="protein sequence ID" value="MFC6659531.1"/>
    <property type="molecule type" value="Genomic_DNA"/>
</dbReference>
<dbReference type="InterPro" id="IPR011990">
    <property type="entry name" value="TPR-like_helical_dom_sf"/>
</dbReference>
<dbReference type="Pfam" id="PF13487">
    <property type="entry name" value="HD_5"/>
    <property type="match status" value="1"/>
</dbReference>
<feature type="domain" description="HD-GYP" evidence="1">
    <location>
        <begin position="449"/>
        <end position="580"/>
    </location>
</feature>
<evidence type="ECO:0000259" key="1">
    <source>
        <dbReference type="PROSITE" id="PS51832"/>
    </source>
</evidence>
<dbReference type="Gene3D" id="1.25.40.10">
    <property type="entry name" value="Tetratricopeptide repeat domain"/>
    <property type="match status" value="2"/>
</dbReference>
<reference evidence="3" key="1">
    <citation type="journal article" date="2019" name="Int. J. Syst. Evol. Microbiol.">
        <title>The Global Catalogue of Microorganisms (GCM) 10K type strain sequencing project: providing services to taxonomists for standard genome sequencing and annotation.</title>
        <authorList>
            <consortium name="The Broad Institute Genomics Platform"/>
            <consortium name="The Broad Institute Genome Sequencing Center for Infectious Disease"/>
            <person name="Wu L."/>
            <person name="Ma J."/>
        </authorList>
    </citation>
    <scope>NUCLEOTIDE SEQUENCE [LARGE SCALE GENOMIC DNA]</scope>
    <source>
        <strain evidence="3">CCUG 63830</strain>
    </source>
</reference>